<organism evidence="1 2">
    <name type="scientific">Asanoa iriomotensis</name>
    <dbReference type="NCBI Taxonomy" id="234613"/>
    <lineage>
        <taxon>Bacteria</taxon>
        <taxon>Bacillati</taxon>
        <taxon>Actinomycetota</taxon>
        <taxon>Actinomycetes</taxon>
        <taxon>Micromonosporales</taxon>
        <taxon>Micromonosporaceae</taxon>
        <taxon>Asanoa</taxon>
    </lineage>
</organism>
<dbReference type="EMBL" id="BONC01000001">
    <property type="protein sequence ID" value="GIF53919.1"/>
    <property type="molecule type" value="Genomic_DNA"/>
</dbReference>
<protein>
    <submittedName>
        <fullName evidence="1">Uncharacterized protein</fullName>
    </submittedName>
</protein>
<evidence type="ECO:0000313" key="1">
    <source>
        <dbReference type="EMBL" id="GIF53919.1"/>
    </source>
</evidence>
<name>A0ABQ4BTQ4_9ACTN</name>
<reference evidence="1 2" key="1">
    <citation type="submission" date="2021-01" db="EMBL/GenBank/DDBJ databases">
        <title>Whole genome shotgun sequence of Asanoa iriomotensis NBRC 100142.</title>
        <authorList>
            <person name="Komaki H."/>
            <person name="Tamura T."/>
        </authorList>
    </citation>
    <scope>NUCLEOTIDE SEQUENCE [LARGE SCALE GENOMIC DNA]</scope>
    <source>
        <strain evidence="1 2">NBRC 100142</strain>
    </source>
</reference>
<accession>A0ABQ4BTQ4</accession>
<proteinExistence type="predicted"/>
<keyword evidence="2" id="KW-1185">Reference proteome</keyword>
<comment type="caution">
    <text evidence="1">The sequence shown here is derived from an EMBL/GenBank/DDBJ whole genome shotgun (WGS) entry which is preliminary data.</text>
</comment>
<gene>
    <name evidence="1" type="ORF">Air01nite_00140</name>
</gene>
<dbReference type="Proteomes" id="UP000624325">
    <property type="component" value="Unassembled WGS sequence"/>
</dbReference>
<sequence length="356" mass="37879">MSTDEYVEVDVGAGPVTVPVSTRLLSLGTGRGAVPVPADGPVDWSALDKLTDLSSLTWTGAERGVVAAVARHGVQYLEWHDAAGDIDLTPTRVTGLRLFAGDLTLLRLPATTTMLLLQDPPPAARVEAPGHGLDLRIFFERQEPAIPDGVRGAAKVWVRAGRTFSAGVLAALTEVESIEIELVDPPGTLADTGELGVHRRLARLVVDNAYDWDPATLPDLPALRELEVEGTRKTTAAALKARFKGTAVAVSVSGAKSESWLDAHIDNPFMDWVEDGKAFGTAACKAYAKAVKALADPERVEGALRGLVADLNAIQKKYGLIDTMNRDHAAEVFAGLAARAGVAEDTAEAWFDDRTF</sequence>
<dbReference type="RefSeq" id="WP_203699661.1">
    <property type="nucleotide sequence ID" value="NZ_BAAALU010000022.1"/>
</dbReference>
<evidence type="ECO:0000313" key="2">
    <source>
        <dbReference type="Proteomes" id="UP000624325"/>
    </source>
</evidence>